<dbReference type="GO" id="GO:0006412">
    <property type="term" value="P:translation"/>
    <property type="evidence" value="ECO:0007669"/>
    <property type="project" value="InterPro"/>
</dbReference>
<evidence type="ECO:0008006" key="5">
    <source>
        <dbReference type="Google" id="ProtNLM"/>
    </source>
</evidence>
<name>A0A8S1P030_PARPR</name>
<dbReference type="GO" id="GO:0005840">
    <property type="term" value="C:ribosome"/>
    <property type="evidence" value="ECO:0007669"/>
    <property type="project" value="UniProtKB-KW"/>
</dbReference>
<dbReference type="PANTHER" id="PTHR10744:SF1">
    <property type="entry name" value="SMALL RIBOSOMAL SUBUNIT PROTEIN US17M"/>
    <property type="match status" value="1"/>
</dbReference>
<dbReference type="EMBL" id="CAJJDM010000102">
    <property type="protein sequence ID" value="CAD8095553.1"/>
    <property type="molecule type" value="Genomic_DNA"/>
</dbReference>
<evidence type="ECO:0000313" key="3">
    <source>
        <dbReference type="EMBL" id="CAD8095553.1"/>
    </source>
</evidence>
<dbReference type="PANTHER" id="PTHR10744">
    <property type="entry name" value="40S RIBOSOMAL PROTEIN S11 FAMILY MEMBER"/>
    <property type="match status" value="1"/>
</dbReference>
<evidence type="ECO:0000313" key="4">
    <source>
        <dbReference type="Proteomes" id="UP000688137"/>
    </source>
</evidence>
<dbReference type="Proteomes" id="UP000688137">
    <property type="component" value="Unassembled WGS sequence"/>
</dbReference>
<gene>
    <name evidence="3" type="ORF">PPRIM_AZ9-3.1.T0990023</name>
</gene>
<organism evidence="3 4">
    <name type="scientific">Paramecium primaurelia</name>
    <dbReference type="NCBI Taxonomy" id="5886"/>
    <lineage>
        <taxon>Eukaryota</taxon>
        <taxon>Sar</taxon>
        <taxon>Alveolata</taxon>
        <taxon>Ciliophora</taxon>
        <taxon>Intramacronucleata</taxon>
        <taxon>Oligohymenophorea</taxon>
        <taxon>Peniculida</taxon>
        <taxon>Parameciidae</taxon>
        <taxon>Paramecium</taxon>
    </lineage>
</organism>
<proteinExistence type="predicted"/>
<dbReference type="CDD" id="cd00364">
    <property type="entry name" value="Ribosomal_uS17"/>
    <property type="match status" value="1"/>
</dbReference>
<keyword evidence="2" id="KW-0687">Ribonucleoprotein</keyword>
<dbReference type="InterPro" id="IPR000266">
    <property type="entry name" value="Ribosomal_uS17"/>
</dbReference>
<sequence>MQTVWTLIHPTRISVQKTIKNLLPSGQEFFGTVIRDSRNKSCKVKVSYKYWHKKYKSYFGNSSEFIAHDEDNFCKVGDKVVIKHCQKTGGKYYYVRNVVIPVGRNPSDVQDDVMKELQNIRTQLVQQSL</sequence>
<accession>A0A8S1P030</accession>
<evidence type="ECO:0000256" key="2">
    <source>
        <dbReference type="ARBA" id="ARBA00023274"/>
    </source>
</evidence>
<keyword evidence="1" id="KW-0689">Ribosomal protein</keyword>
<dbReference type="GO" id="GO:1990904">
    <property type="term" value="C:ribonucleoprotein complex"/>
    <property type="evidence" value="ECO:0007669"/>
    <property type="project" value="UniProtKB-KW"/>
</dbReference>
<dbReference type="GO" id="GO:0003735">
    <property type="term" value="F:structural constituent of ribosome"/>
    <property type="evidence" value="ECO:0007669"/>
    <property type="project" value="InterPro"/>
</dbReference>
<protein>
    <recommendedName>
        <fullName evidence="5">Ribosomal protein S17</fullName>
    </recommendedName>
</protein>
<dbReference type="Pfam" id="PF00366">
    <property type="entry name" value="Ribosomal_S17"/>
    <property type="match status" value="1"/>
</dbReference>
<dbReference type="GO" id="GO:0005739">
    <property type="term" value="C:mitochondrion"/>
    <property type="evidence" value="ECO:0007669"/>
    <property type="project" value="TreeGrafter"/>
</dbReference>
<evidence type="ECO:0000256" key="1">
    <source>
        <dbReference type="ARBA" id="ARBA00022980"/>
    </source>
</evidence>
<comment type="caution">
    <text evidence="3">The sequence shown here is derived from an EMBL/GenBank/DDBJ whole genome shotgun (WGS) entry which is preliminary data.</text>
</comment>
<keyword evidence="4" id="KW-1185">Reference proteome</keyword>
<reference evidence="3" key="1">
    <citation type="submission" date="2021-01" db="EMBL/GenBank/DDBJ databases">
        <authorList>
            <consortium name="Genoscope - CEA"/>
            <person name="William W."/>
        </authorList>
    </citation>
    <scope>NUCLEOTIDE SEQUENCE</scope>
</reference>
<dbReference type="OMA" id="KHYYVRN"/>
<dbReference type="AlphaFoldDB" id="A0A8S1P030"/>